<protein>
    <submittedName>
        <fullName evidence="1">Uncharacterized protein</fullName>
    </submittedName>
</protein>
<sequence length="73" mass="8233">MTLIFKIRRRPNISMTKVARHGALMPGHGKARSVPTTFIVRLRQADARGRHAMALVDVTNEDDQDLSLVDFMT</sequence>
<evidence type="ECO:0000313" key="1">
    <source>
        <dbReference type="EMBL" id="MCD9638020.1"/>
    </source>
</evidence>
<organism evidence="1 2">
    <name type="scientific">Datura stramonium</name>
    <name type="common">Jimsonweed</name>
    <name type="synonym">Common thornapple</name>
    <dbReference type="NCBI Taxonomy" id="4076"/>
    <lineage>
        <taxon>Eukaryota</taxon>
        <taxon>Viridiplantae</taxon>
        <taxon>Streptophyta</taxon>
        <taxon>Embryophyta</taxon>
        <taxon>Tracheophyta</taxon>
        <taxon>Spermatophyta</taxon>
        <taxon>Magnoliopsida</taxon>
        <taxon>eudicotyledons</taxon>
        <taxon>Gunneridae</taxon>
        <taxon>Pentapetalae</taxon>
        <taxon>asterids</taxon>
        <taxon>lamiids</taxon>
        <taxon>Solanales</taxon>
        <taxon>Solanaceae</taxon>
        <taxon>Solanoideae</taxon>
        <taxon>Datureae</taxon>
        <taxon>Datura</taxon>
    </lineage>
</organism>
<name>A0ABS8UV60_DATST</name>
<accession>A0ABS8UV60</accession>
<comment type="caution">
    <text evidence="1">The sequence shown here is derived from an EMBL/GenBank/DDBJ whole genome shotgun (WGS) entry which is preliminary data.</text>
</comment>
<proteinExistence type="predicted"/>
<keyword evidence="2" id="KW-1185">Reference proteome</keyword>
<gene>
    <name evidence="1" type="ORF">HAX54_021632</name>
</gene>
<dbReference type="Proteomes" id="UP000823775">
    <property type="component" value="Unassembled WGS sequence"/>
</dbReference>
<reference evidence="1 2" key="1">
    <citation type="journal article" date="2021" name="BMC Genomics">
        <title>Datura genome reveals duplications of psychoactive alkaloid biosynthetic genes and high mutation rate following tissue culture.</title>
        <authorList>
            <person name="Rajewski A."/>
            <person name="Carter-House D."/>
            <person name="Stajich J."/>
            <person name="Litt A."/>
        </authorList>
    </citation>
    <scope>NUCLEOTIDE SEQUENCE [LARGE SCALE GENOMIC DNA]</scope>
    <source>
        <strain evidence="1">AR-01</strain>
    </source>
</reference>
<dbReference type="EMBL" id="JACEIK010002599">
    <property type="protein sequence ID" value="MCD9638020.1"/>
    <property type="molecule type" value="Genomic_DNA"/>
</dbReference>
<evidence type="ECO:0000313" key="2">
    <source>
        <dbReference type="Proteomes" id="UP000823775"/>
    </source>
</evidence>